<dbReference type="InterPro" id="IPR011008">
    <property type="entry name" value="Dimeric_a/b-barrel"/>
</dbReference>
<dbReference type="PROSITE" id="PS51502">
    <property type="entry name" value="S_R_A_B_BARREL"/>
    <property type="match status" value="1"/>
</dbReference>
<organism evidence="3 4">
    <name type="scientific">Yersinia enterocolitica</name>
    <dbReference type="NCBI Taxonomy" id="630"/>
    <lineage>
        <taxon>Bacteria</taxon>
        <taxon>Pseudomonadati</taxon>
        <taxon>Pseudomonadota</taxon>
        <taxon>Gammaproteobacteria</taxon>
        <taxon>Enterobacterales</taxon>
        <taxon>Yersiniaceae</taxon>
        <taxon>Yersinia</taxon>
    </lineage>
</organism>
<evidence type="ECO:0000259" key="2">
    <source>
        <dbReference type="PROSITE" id="PS51502"/>
    </source>
</evidence>
<evidence type="ECO:0000313" key="4">
    <source>
        <dbReference type="Proteomes" id="UP000041601"/>
    </source>
</evidence>
<protein>
    <submittedName>
        <fullName evidence="3">Stress responsive A/B Barrel Domain</fullName>
    </submittedName>
</protein>
<feature type="signal peptide" evidence="1">
    <location>
        <begin position="1"/>
        <end position="20"/>
    </location>
</feature>
<dbReference type="Gene3D" id="3.30.70.100">
    <property type="match status" value="1"/>
</dbReference>
<feature type="domain" description="Stress-response A/B barrel" evidence="2">
    <location>
        <begin position="49"/>
        <end position="162"/>
    </location>
</feature>
<dbReference type="EMBL" id="CPXJ01000113">
    <property type="protein sequence ID" value="CNE75270.1"/>
    <property type="molecule type" value="Genomic_DNA"/>
</dbReference>
<dbReference type="SMART" id="SM00886">
    <property type="entry name" value="Dabb"/>
    <property type="match status" value="1"/>
</dbReference>
<comment type="caution">
    <text evidence="3">The sequence shown here is derived from an EMBL/GenBank/DDBJ whole genome shotgun (WGS) entry which is preliminary data.</text>
</comment>
<proteinExistence type="predicted"/>
<evidence type="ECO:0000313" key="3">
    <source>
        <dbReference type="EMBL" id="CNE75270.1"/>
    </source>
</evidence>
<dbReference type="Pfam" id="PF07876">
    <property type="entry name" value="Dabb"/>
    <property type="match status" value="1"/>
</dbReference>
<keyword evidence="4" id="KW-1185">Reference proteome</keyword>
<dbReference type="Proteomes" id="UP000041601">
    <property type="component" value="Unassembled WGS sequence"/>
</dbReference>
<dbReference type="SUPFAM" id="SSF54909">
    <property type="entry name" value="Dimeric alpha+beta barrel"/>
    <property type="match status" value="1"/>
</dbReference>
<reference evidence="3 4" key="1">
    <citation type="submission" date="2015-03" db="EMBL/GenBank/DDBJ databases">
        <authorList>
            <consortium name="Pathogen Informatics"/>
            <person name="Murphy D."/>
        </authorList>
    </citation>
    <scope>NUCLEOTIDE SEQUENCE [LARGE SCALE GENOMIC DNA]</scope>
    <source>
        <strain evidence="3 4">IP05342</strain>
    </source>
</reference>
<evidence type="ECO:0000256" key="1">
    <source>
        <dbReference type="SAM" id="SignalP"/>
    </source>
</evidence>
<dbReference type="InterPro" id="IPR013097">
    <property type="entry name" value="Dabb"/>
</dbReference>
<sequence length="167" mass="18930">MSFRALTLLILVFIGIKANAAEIFNTLHQKSKDIGNKAFTEHNYNPGIIKHIVIFKYKSSVTTEQRNEVVKRFLQLRDSKRPGNNSPYILEIITGSQNSGEKANMGFEQAFIVTFATEGDRNYYVGTPVVEDPTYYDEQHAEFKKFAGPLLADSNGVLVFDFKEIKN</sequence>
<accession>A0ABM9SJC1</accession>
<dbReference type="RefSeq" id="WP_069009821.1">
    <property type="nucleotide sequence ID" value="NZ_CGGL01000104.1"/>
</dbReference>
<name>A0ABM9SJC1_YEREN</name>
<feature type="chain" id="PRO_5047041095" evidence="1">
    <location>
        <begin position="21"/>
        <end position="167"/>
    </location>
</feature>
<gene>
    <name evidence="3" type="ORF">ERS137959_04580</name>
</gene>
<keyword evidence="1" id="KW-0732">Signal</keyword>